<sequence>MLHKLAGSTRTFVDLLDRFGSAEAVFAASRTDLSHVLEARTPLIDALLEGAQAERVQAELDWLAQPGCHVVTLADSDYPSLLREIADAPPLLFVRGVRSVLGLPQIALVGSRNPTATGCENAQHFAQSLAQAGMAITSGLALGIDACAHRGALDAHGVTIAVAATGLDRVYPSRHRELAHAIAVSGALVSEFPLGSPPRRDHFPRRNRIISGMSTGVVVVEAALRSGSLITARLAGEQGREVFAIPGSIHSPLARGCHALIRQGAKLVETAQDILEELGPLVRAQRHAGPGREKANDCDHARSNENPAYDMILAQLGYDPVDVDTLVERSGLTPEVISSMLLQMELYGLIEACPGGKYQRSS</sequence>
<comment type="similarity">
    <text evidence="1">Belongs to the DprA/Smf family.</text>
</comment>
<proteinExistence type="inferred from homology"/>
<protein>
    <submittedName>
        <fullName evidence="4">DNA protecting protein DprA</fullName>
    </submittedName>
</protein>
<dbReference type="Pfam" id="PF02481">
    <property type="entry name" value="DNA_processg_A"/>
    <property type="match status" value="1"/>
</dbReference>
<dbReference type="NCBIfam" id="TIGR00732">
    <property type="entry name" value="dprA"/>
    <property type="match status" value="1"/>
</dbReference>
<dbReference type="EMBL" id="MFSV01000211">
    <property type="protein sequence ID" value="OGI55641.1"/>
    <property type="molecule type" value="Genomic_DNA"/>
</dbReference>
<dbReference type="Gene3D" id="1.10.10.10">
    <property type="entry name" value="Winged helix-like DNA-binding domain superfamily/Winged helix DNA-binding domain"/>
    <property type="match status" value="1"/>
</dbReference>
<dbReference type="AlphaFoldDB" id="A0A1F6UE72"/>
<evidence type="ECO:0000256" key="1">
    <source>
        <dbReference type="ARBA" id="ARBA00006525"/>
    </source>
</evidence>
<dbReference type="GO" id="GO:0009294">
    <property type="term" value="P:DNA-mediated transformation"/>
    <property type="evidence" value="ECO:0007669"/>
    <property type="project" value="InterPro"/>
</dbReference>
<accession>A0A1F6UE72</accession>
<dbReference type="PANTHER" id="PTHR43022:SF1">
    <property type="entry name" value="PROTEIN SMF"/>
    <property type="match status" value="1"/>
</dbReference>
<dbReference type="InterPro" id="IPR057666">
    <property type="entry name" value="DrpA_SLOG"/>
</dbReference>
<evidence type="ECO:0000313" key="5">
    <source>
        <dbReference type="Proteomes" id="UP000177950"/>
    </source>
</evidence>
<dbReference type="Gene3D" id="3.40.50.450">
    <property type="match status" value="1"/>
</dbReference>
<dbReference type="InterPro" id="IPR003488">
    <property type="entry name" value="DprA"/>
</dbReference>
<dbReference type="PANTHER" id="PTHR43022">
    <property type="entry name" value="PROTEIN SMF"/>
    <property type="match status" value="1"/>
</dbReference>
<gene>
    <name evidence="4" type="ORF">A2V58_07155</name>
</gene>
<evidence type="ECO:0000259" key="2">
    <source>
        <dbReference type="Pfam" id="PF02481"/>
    </source>
</evidence>
<reference evidence="4 5" key="1">
    <citation type="journal article" date="2016" name="Nat. Commun.">
        <title>Thousands of microbial genomes shed light on interconnected biogeochemical processes in an aquifer system.</title>
        <authorList>
            <person name="Anantharaman K."/>
            <person name="Brown C.T."/>
            <person name="Hug L.A."/>
            <person name="Sharon I."/>
            <person name="Castelle C.J."/>
            <person name="Probst A.J."/>
            <person name="Thomas B.C."/>
            <person name="Singh A."/>
            <person name="Wilkins M.J."/>
            <person name="Karaoz U."/>
            <person name="Brodie E.L."/>
            <person name="Williams K.H."/>
            <person name="Hubbard S.S."/>
            <person name="Banfield J.F."/>
        </authorList>
    </citation>
    <scope>NUCLEOTIDE SEQUENCE [LARGE SCALE GENOMIC DNA]</scope>
</reference>
<dbReference type="InterPro" id="IPR036388">
    <property type="entry name" value="WH-like_DNA-bd_sf"/>
</dbReference>
<comment type="caution">
    <text evidence="4">The sequence shown here is derived from an EMBL/GenBank/DDBJ whole genome shotgun (WGS) entry which is preliminary data.</text>
</comment>
<evidence type="ECO:0000259" key="3">
    <source>
        <dbReference type="Pfam" id="PF17782"/>
    </source>
</evidence>
<name>A0A1F6UE72_9PROT</name>
<dbReference type="Proteomes" id="UP000177950">
    <property type="component" value="Unassembled WGS sequence"/>
</dbReference>
<dbReference type="Pfam" id="PF17782">
    <property type="entry name" value="WHD_DprA"/>
    <property type="match status" value="1"/>
</dbReference>
<evidence type="ECO:0000313" key="4">
    <source>
        <dbReference type="EMBL" id="OGI55641.1"/>
    </source>
</evidence>
<feature type="domain" description="Smf/DprA SLOG" evidence="2">
    <location>
        <begin position="70"/>
        <end position="278"/>
    </location>
</feature>
<feature type="domain" description="DprA winged helix" evidence="3">
    <location>
        <begin position="304"/>
        <end position="356"/>
    </location>
</feature>
<dbReference type="SUPFAM" id="SSF102405">
    <property type="entry name" value="MCP/YpsA-like"/>
    <property type="match status" value="1"/>
</dbReference>
<organism evidence="4 5">
    <name type="scientific">Candidatus Muproteobacteria bacterium RBG_19FT_COMBO_61_10</name>
    <dbReference type="NCBI Taxonomy" id="1817761"/>
    <lineage>
        <taxon>Bacteria</taxon>
        <taxon>Pseudomonadati</taxon>
        <taxon>Pseudomonadota</taxon>
        <taxon>Candidatus Muproteobacteria</taxon>
    </lineage>
</organism>
<dbReference type="InterPro" id="IPR041614">
    <property type="entry name" value="DprA_WH"/>
</dbReference>